<sequence>MEETITKRRHSTYYLIKRFAPYFVKYKWIVFLDLFCAAFSTMCDLVLPLLLRKLTSTAQNDIANLTLDLIIKLGIIYLVVRILDTVANYFMANIGHVIGAKIETDMRYDVFSHIQQLPYSYYNTHKTGQILASITTDLFDVTEFAHHCPEEFFIGFIKVLISFLILIRINVPLTLAIFMVLPIMVISISKYNIFMRHTQKQQRFQTGELNSGIENNILGAKVVKSFANEELEIEKFHKENLRFLGIKKSFYKYLAAFHTVSRLFDGLMYIIVIVFGGILLLKGQITPSDMFIYTLYVNMLLATVKRIVDFMEQFQKGMSGIERFTEIMSTKNDIIDKENAIELKDVKGDIAFDDVHFSYDDSEDYVLDGLNFNIKSGQKVAFVGTSGVGKTTISNLIPRFYDVNSGRITIDDIDIKDIKQKSLRDNIGIVQQEVYLFSGTVRENIAYGKKDATIEEIEEASKLAGAYDFIMELPDGFDTYIGERGAKLSGGQKQRVSIARVFLKNPPILILDEATSALDNTSEAIVQQSLESLAKGRTTITIAHRLSTIKDSDVIYVLTTNGIAEYGTHEELLKKKGVYYDFYYKNVSVDDIG</sequence>
<dbReference type="SUPFAM" id="SSF52540">
    <property type="entry name" value="P-loop containing nucleoside triphosphate hydrolases"/>
    <property type="match status" value="1"/>
</dbReference>
<dbReference type="SUPFAM" id="SSF90123">
    <property type="entry name" value="ABC transporter transmembrane region"/>
    <property type="match status" value="1"/>
</dbReference>
<dbReference type="InterPro" id="IPR003439">
    <property type="entry name" value="ABC_transporter-like_ATP-bd"/>
</dbReference>
<keyword evidence="3" id="KW-0547">Nucleotide-binding</keyword>
<evidence type="ECO:0000256" key="3">
    <source>
        <dbReference type="ARBA" id="ARBA00022741"/>
    </source>
</evidence>
<reference evidence="10 11" key="1">
    <citation type="journal article" date="2016" name="Genome Announc.">
        <title>Draft Genome Sequence of Criibacterium bergeronii gen. nov., sp. nov., Strain CCRI-22567T, Isolated from a Vaginal Sample from a Woman with Bacterial Vaginosis.</title>
        <authorList>
            <person name="Maheux A.F."/>
            <person name="Berube E."/>
            <person name="Boudreau D.K."/>
            <person name="Raymond F."/>
            <person name="Corbeil J."/>
            <person name="Roy P.H."/>
            <person name="Boissinot M."/>
            <person name="Omar R.F."/>
        </authorList>
    </citation>
    <scope>NUCLEOTIDE SEQUENCE [LARGE SCALE GENOMIC DNA]</scope>
    <source>
        <strain evidence="10 11">CCRI-22567</strain>
    </source>
</reference>
<evidence type="ECO:0000313" key="11">
    <source>
        <dbReference type="Proteomes" id="UP000093352"/>
    </source>
</evidence>
<feature type="transmembrane region" description="Helical" evidence="7">
    <location>
        <begin position="28"/>
        <end position="50"/>
    </location>
</feature>
<dbReference type="STRING" id="1871336.BBG48_08050"/>
<evidence type="ECO:0000256" key="1">
    <source>
        <dbReference type="ARBA" id="ARBA00004651"/>
    </source>
</evidence>
<feature type="domain" description="ABC transmembrane type-1" evidence="9">
    <location>
        <begin position="31"/>
        <end position="316"/>
    </location>
</feature>
<keyword evidence="11" id="KW-1185">Reference proteome</keyword>
<name>A0A371IJE4_9FIRM</name>
<dbReference type="Pfam" id="PF00664">
    <property type="entry name" value="ABC_membrane"/>
    <property type="match status" value="1"/>
</dbReference>
<dbReference type="PROSITE" id="PS00211">
    <property type="entry name" value="ABC_TRANSPORTER_1"/>
    <property type="match status" value="1"/>
</dbReference>
<feature type="transmembrane region" description="Helical" evidence="7">
    <location>
        <begin position="175"/>
        <end position="194"/>
    </location>
</feature>
<dbReference type="Proteomes" id="UP000093352">
    <property type="component" value="Unassembled WGS sequence"/>
</dbReference>
<feature type="transmembrane region" description="Helical" evidence="7">
    <location>
        <begin position="152"/>
        <end position="169"/>
    </location>
</feature>
<feature type="domain" description="ABC transporter" evidence="8">
    <location>
        <begin position="350"/>
        <end position="585"/>
    </location>
</feature>
<dbReference type="InterPro" id="IPR003593">
    <property type="entry name" value="AAA+_ATPase"/>
</dbReference>
<dbReference type="EMBL" id="MBEW02000027">
    <property type="protein sequence ID" value="RDY20584.1"/>
    <property type="molecule type" value="Genomic_DNA"/>
</dbReference>
<dbReference type="PANTHER" id="PTHR43394">
    <property type="entry name" value="ATP-DEPENDENT PERMEASE MDL1, MITOCHONDRIAL"/>
    <property type="match status" value="1"/>
</dbReference>
<dbReference type="Gene3D" id="1.20.1560.10">
    <property type="entry name" value="ABC transporter type 1, transmembrane domain"/>
    <property type="match status" value="1"/>
</dbReference>
<keyword evidence="5 7" id="KW-1133">Transmembrane helix</keyword>
<dbReference type="FunFam" id="3.40.50.300:FF:000218">
    <property type="entry name" value="Multidrug ABC transporter ATP-binding protein"/>
    <property type="match status" value="1"/>
</dbReference>
<evidence type="ECO:0000313" key="10">
    <source>
        <dbReference type="EMBL" id="RDY20584.1"/>
    </source>
</evidence>
<feature type="transmembrane region" description="Helical" evidence="7">
    <location>
        <begin position="267"/>
        <end position="285"/>
    </location>
</feature>
<dbReference type="Pfam" id="PF00005">
    <property type="entry name" value="ABC_tran"/>
    <property type="match status" value="1"/>
</dbReference>
<dbReference type="GO" id="GO:0015421">
    <property type="term" value="F:ABC-type oligopeptide transporter activity"/>
    <property type="evidence" value="ECO:0007669"/>
    <property type="project" value="TreeGrafter"/>
</dbReference>
<evidence type="ECO:0000256" key="5">
    <source>
        <dbReference type="ARBA" id="ARBA00022989"/>
    </source>
</evidence>
<evidence type="ECO:0000259" key="8">
    <source>
        <dbReference type="PROSITE" id="PS50893"/>
    </source>
</evidence>
<feature type="transmembrane region" description="Helical" evidence="7">
    <location>
        <begin position="62"/>
        <end position="83"/>
    </location>
</feature>
<keyword evidence="2 7" id="KW-0812">Transmembrane</keyword>
<evidence type="ECO:0000256" key="2">
    <source>
        <dbReference type="ARBA" id="ARBA00022692"/>
    </source>
</evidence>
<accession>A0A371IJE4</accession>
<dbReference type="GO" id="GO:0005886">
    <property type="term" value="C:plasma membrane"/>
    <property type="evidence" value="ECO:0007669"/>
    <property type="project" value="UniProtKB-SubCell"/>
</dbReference>
<dbReference type="RefSeq" id="WP_068912045.1">
    <property type="nucleotide sequence ID" value="NZ_MBEW02000027.1"/>
</dbReference>
<dbReference type="InterPro" id="IPR036640">
    <property type="entry name" value="ABC1_TM_sf"/>
</dbReference>
<dbReference type="PROSITE" id="PS50929">
    <property type="entry name" value="ABC_TM1F"/>
    <property type="match status" value="1"/>
</dbReference>
<dbReference type="InterPro" id="IPR011527">
    <property type="entry name" value="ABC1_TM_dom"/>
</dbReference>
<dbReference type="GO" id="GO:0005524">
    <property type="term" value="F:ATP binding"/>
    <property type="evidence" value="ECO:0007669"/>
    <property type="project" value="UniProtKB-KW"/>
</dbReference>
<organism evidence="10 11">
    <name type="scientific">Criibacterium bergeronii</name>
    <dbReference type="NCBI Taxonomy" id="1871336"/>
    <lineage>
        <taxon>Bacteria</taxon>
        <taxon>Bacillati</taxon>
        <taxon>Bacillota</taxon>
        <taxon>Clostridia</taxon>
        <taxon>Peptostreptococcales</taxon>
        <taxon>Filifactoraceae</taxon>
        <taxon>Criibacterium</taxon>
    </lineage>
</organism>
<keyword evidence="6 7" id="KW-0472">Membrane</keyword>
<comment type="caution">
    <text evidence="10">The sequence shown here is derived from an EMBL/GenBank/DDBJ whole genome shotgun (WGS) entry which is preliminary data.</text>
</comment>
<dbReference type="GO" id="GO:0016887">
    <property type="term" value="F:ATP hydrolysis activity"/>
    <property type="evidence" value="ECO:0007669"/>
    <property type="project" value="InterPro"/>
</dbReference>
<evidence type="ECO:0000256" key="7">
    <source>
        <dbReference type="SAM" id="Phobius"/>
    </source>
</evidence>
<gene>
    <name evidence="10" type="ORF">BBG48_009215</name>
</gene>
<keyword evidence="4 10" id="KW-0067">ATP-binding</keyword>
<protein>
    <submittedName>
        <fullName evidence="10">ABC transporter ATP-binding protein</fullName>
    </submittedName>
</protein>
<dbReference type="InterPro" id="IPR027417">
    <property type="entry name" value="P-loop_NTPase"/>
</dbReference>
<dbReference type="PROSITE" id="PS50893">
    <property type="entry name" value="ABC_TRANSPORTER_2"/>
    <property type="match status" value="1"/>
</dbReference>
<dbReference type="SMART" id="SM00382">
    <property type="entry name" value="AAA"/>
    <property type="match status" value="1"/>
</dbReference>
<dbReference type="InterPro" id="IPR039421">
    <property type="entry name" value="Type_1_exporter"/>
</dbReference>
<evidence type="ECO:0000259" key="9">
    <source>
        <dbReference type="PROSITE" id="PS50929"/>
    </source>
</evidence>
<dbReference type="CDD" id="cd18549">
    <property type="entry name" value="ABC_6TM_YwjA_like"/>
    <property type="match status" value="1"/>
</dbReference>
<proteinExistence type="predicted"/>
<dbReference type="PANTHER" id="PTHR43394:SF1">
    <property type="entry name" value="ATP-BINDING CASSETTE SUB-FAMILY B MEMBER 10, MITOCHONDRIAL"/>
    <property type="match status" value="1"/>
</dbReference>
<comment type="subcellular location">
    <subcellularLocation>
        <location evidence="1">Cell membrane</location>
        <topology evidence="1">Multi-pass membrane protein</topology>
    </subcellularLocation>
</comment>
<dbReference type="InterPro" id="IPR017871">
    <property type="entry name" value="ABC_transporter-like_CS"/>
</dbReference>
<evidence type="ECO:0000256" key="6">
    <source>
        <dbReference type="ARBA" id="ARBA00023136"/>
    </source>
</evidence>
<evidence type="ECO:0000256" key="4">
    <source>
        <dbReference type="ARBA" id="ARBA00022840"/>
    </source>
</evidence>
<dbReference type="AlphaFoldDB" id="A0A371IJE4"/>
<dbReference type="Gene3D" id="3.40.50.300">
    <property type="entry name" value="P-loop containing nucleotide triphosphate hydrolases"/>
    <property type="match status" value="1"/>
</dbReference>